<evidence type="ECO:0000259" key="4">
    <source>
        <dbReference type="PROSITE" id="PS50995"/>
    </source>
</evidence>
<dbReference type="InterPro" id="IPR036390">
    <property type="entry name" value="WH_DNA-bd_sf"/>
</dbReference>
<keyword evidence="2" id="KW-0238">DNA-binding</keyword>
<keyword evidence="1" id="KW-0805">Transcription regulation</keyword>
<keyword evidence="6" id="KW-1185">Reference proteome</keyword>
<feature type="domain" description="HTH marR-type" evidence="4">
    <location>
        <begin position="1"/>
        <end position="153"/>
    </location>
</feature>
<reference evidence="5" key="1">
    <citation type="submission" date="2022-08" db="EMBL/GenBank/DDBJ databases">
        <title>Catabolic pathway analysis in culturable SAR92 clade bacteria reveals their overlooked roles in DMSP degradation in coastal seas.</title>
        <authorList>
            <person name="He X."/>
            <person name="Zhang X."/>
            <person name="Zhang Y."/>
        </authorList>
    </citation>
    <scope>NUCLEOTIDE SEQUENCE</scope>
    <source>
        <strain evidence="5">H455</strain>
    </source>
</reference>
<dbReference type="InterPro" id="IPR023187">
    <property type="entry name" value="Tscrpt_reg_MarR-type_CS"/>
</dbReference>
<organism evidence="5 6">
    <name type="scientific">SAR92 clade bacterium H455</name>
    <dbReference type="NCBI Taxonomy" id="2974818"/>
    <lineage>
        <taxon>Bacteria</taxon>
        <taxon>Pseudomonadati</taxon>
        <taxon>Pseudomonadota</taxon>
        <taxon>Gammaproteobacteria</taxon>
        <taxon>Cellvibrionales</taxon>
        <taxon>Porticoccaceae</taxon>
        <taxon>SAR92 clade</taxon>
    </lineage>
</organism>
<evidence type="ECO:0000256" key="3">
    <source>
        <dbReference type="ARBA" id="ARBA00023163"/>
    </source>
</evidence>
<evidence type="ECO:0000313" key="6">
    <source>
        <dbReference type="Proteomes" id="UP001059934"/>
    </source>
</evidence>
<protein>
    <submittedName>
        <fullName evidence="5">MarR family transcriptional regulator</fullName>
    </submittedName>
</protein>
<evidence type="ECO:0000313" key="5">
    <source>
        <dbReference type="EMBL" id="UVW36087.1"/>
    </source>
</evidence>
<dbReference type="SUPFAM" id="SSF46785">
    <property type="entry name" value="Winged helix' DNA-binding domain"/>
    <property type="match status" value="1"/>
</dbReference>
<proteinExistence type="predicted"/>
<dbReference type="InterPro" id="IPR000835">
    <property type="entry name" value="HTH_MarR-typ"/>
</dbReference>
<name>A0ABY5TQH7_9GAMM</name>
<dbReference type="Proteomes" id="UP001059934">
    <property type="component" value="Chromosome"/>
</dbReference>
<dbReference type="InterPro" id="IPR036388">
    <property type="entry name" value="WH-like_DNA-bd_sf"/>
</dbReference>
<dbReference type="Gene3D" id="1.10.10.10">
    <property type="entry name" value="Winged helix-like DNA-binding domain superfamily/Winged helix DNA-binding domain"/>
    <property type="match status" value="1"/>
</dbReference>
<dbReference type="PANTHER" id="PTHR33164">
    <property type="entry name" value="TRANSCRIPTIONAL REGULATOR, MARR FAMILY"/>
    <property type="match status" value="1"/>
</dbReference>
<dbReference type="SMART" id="SM00347">
    <property type="entry name" value="HTH_MARR"/>
    <property type="match status" value="1"/>
</dbReference>
<sequence>MSAEQIDHEARLVEDDHHSLKLWLRLLTCSSLVENNIRESLRQEFNTTLPRFDFMAQLQREPQGLVMGSLSKRMMVSGGNVSGIATQLVKDGLISRESLKNDRRTFVVKLTAKGLRTFNKMAARHEEWVIETIGPLGNDNIEQLTKLLGELKRTTLAAHSESNK</sequence>
<dbReference type="EMBL" id="CP103416">
    <property type="protein sequence ID" value="UVW36087.1"/>
    <property type="molecule type" value="Genomic_DNA"/>
</dbReference>
<dbReference type="PANTHER" id="PTHR33164:SF43">
    <property type="entry name" value="HTH-TYPE TRANSCRIPTIONAL REPRESSOR YETL"/>
    <property type="match status" value="1"/>
</dbReference>
<accession>A0ABY5TQH7</accession>
<evidence type="ECO:0000256" key="1">
    <source>
        <dbReference type="ARBA" id="ARBA00023015"/>
    </source>
</evidence>
<dbReference type="PROSITE" id="PS50995">
    <property type="entry name" value="HTH_MARR_2"/>
    <property type="match status" value="1"/>
</dbReference>
<dbReference type="PROSITE" id="PS01117">
    <property type="entry name" value="HTH_MARR_1"/>
    <property type="match status" value="1"/>
</dbReference>
<gene>
    <name evidence="5" type="ORF">NYF23_05610</name>
</gene>
<dbReference type="PRINTS" id="PR00598">
    <property type="entry name" value="HTHMARR"/>
</dbReference>
<dbReference type="InterPro" id="IPR039422">
    <property type="entry name" value="MarR/SlyA-like"/>
</dbReference>
<evidence type="ECO:0000256" key="2">
    <source>
        <dbReference type="ARBA" id="ARBA00023125"/>
    </source>
</evidence>
<dbReference type="Pfam" id="PF01047">
    <property type="entry name" value="MarR"/>
    <property type="match status" value="1"/>
</dbReference>
<keyword evidence="3" id="KW-0804">Transcription</keyword>